<proteinExistence type="predicted"/>
<reference evidence="2 3" key="1">
    <citation type="submission" date="2015-06" db="EMBL/GenBank/DDBJ databases">
        <authorList>
            <person name="Wibberg Daniel"/>
        </authorList>
    </citation>
    <scope>NUCLEOTIDE SEQUENCE [LARGE SCALE GENOMIC DNA]</scope>
    <source>
        <strain evidence="2 3">T3/55T</strain>
    </source>
</reference>
<dbReference type="AlphaFoldDB" id="A0A0H5ST58"/>
<evidence type="ECO:0000313" key="2">
    <source>
        <dbReference type="EMBL" id="CRZ33483.1"/>
    </source>
</evidence>
<feature type="chain" id="PRO_5005224083" description="Secreted protein" evidence="1">
    <location>
        <begin position="31"/>
        <end position="51"/>
    </location>
</feature>
<name>A0A0H5ST58_HERHM</name>
<accession>A0A0H5ST58</accession>
<dbReference type="Proteomes" id="UP000236497">
    <property type="component" value="Unassembled WGS sequence"/>
</dbReference>
<sequence length="51" mass="5354">MKKFKKLLIVSGLLMALGLVVPVVTGNAKADTQEITICSNLPPADSVAFPL</sequence>
<evidence type="ECO:0000313" key="3">
    <source>
        <dbReference type="Proteomes" id="UP000236497"/>
    </source>
</evidence>
<dbReference type="EMBL" id="CVTD020000008">
    <property type="protein sequence ID" value="CRZ33483.1"/>
    <property type="molecule type" value="Genomic_DNA"/>
</dbReference>
<protein>
    <recommendedName>
        <fullName evidence="4">Secreted protein</fullName>
    </recommendedName>
</protein>
<dbReference type="RefSeq" id="WP_158245853.1">
    <property type="nucleotide sequence ID" value="NZ_CVTD020000008.1"/>
</dbReference>
<keyword evidence="3" id="KW-1185">Reference proteome</keyword>
<gene>
    <name evidence="2" type="ORF">HHT355_0271</name>
</gene>
<evidence type="ECO:0008006" key="4">
    <source>
        <dbReference type="Google" id="ProtNLM"/>
    </source>
</evidence>
<keyword evidence="1" id="KW-0732">Signal</keyword>
<organism evidence="2 3">
    <name type="scientific">Herbinix hemicellulosilytica</name>
    <dbReference type="NCBI Taxonomy" id="1564487"/>
    <lineage>
        <taxon>Bacteria</taxon>
        <taxon>Bacillati</taxon>
        <taxon>Bacillota</taxon>
        <taxon>Clostridia</taxon>
        <taxon>Lachnospirales</taxon>
        <taxon>Lachnospiraceae</taxon>
        <taxon>Herbinix</taxon>
    </lineage>
</organism>
<evidence type="ECO:0000256" key="1">
    <source>
        <dbReference type="SAM" id="SignalP"/>
    </source>
</evidence>
<feature type="signal peptide" evidence="1">
    <location>
        <begin position="1"/>
        <end position="30"/>
    </location>
</feature>